<proteinExistence type="predicted"/>
<dbReference type="SUPFAM" id="SSF63829">
    <property type="entry name" value="Calcium-dependent phosphotriesterase"/>
    <property type="match status" value="1"/>
</dbReference>
<gene>
    <name evidence="4" type="ORF">ACFQ1O_12545</name>
</gene>
<keyword evidence="1 2" id="KW-0732">Signal</keyword>
<sequence>MKIKFTLLISLFALFFTTDNHAQSTPFNCDYYAYLFQFNDVYSIDLASGNSFLVAADVTPGNINGAGYNAADGYIWGSLKTPTHTIVKIGKDFEVSTYELPTLPFNNAYIGDIAPDGIYYLKNGGTTYAMIDLNPASPTYLTHLGNGTLPQSLTIHDWAFNAVDGKLYTVEKASNKLYRIDISTNAVEDLGEVPIMSGNNYTYGAVYFDLAGNFYVSSNQTGTIYIVNDVANISAGGPISSNLFAFGPSSSSNDGARCPTAPVPVEDCTNGTDDDGDGLVDCDDPSCSGVEACPVIEPTSGGDNGGLESNNRLAEKINKRNYDRIRTGYQFDKTSARRLQRANNYAMSSSNNSFALEDLIPLEIIGEEEAIESTPTDLVAITNATDILSVDYEYNNETIATIMAIKSENGVYEHTKTICDRLLGAELLSVSTIQIREHNFIKSIIKNTEGQMEFTLSFSAYVDTSDAFKLECHWNLDRYESAGEYYNFQIWANSVDKLLALGNEVVNLLEVYKPIESYNLSTPPPVYIKKGRYENGQLHLDVANVNQTEQIWFDAGYKTSETSGLDTMSTVLDLNQNFLSTINIETGQVFDIGFRIGDGIQTPDDVFMSDGPWGVDDFANSTSVNSYSVSQNTSLVSAGEKRIERNVMLSAETSEYVSLYKAFTPRFKAVDITDFNSLSFMAKGTGILDVRFVKKGIVDWNDQYKYSIALNNTLTEHTINFDEFASQIGGTPTFDDVVTLVFTMEANGNLQEKQLNIENIKLKTVFGSLGVADSNQLQSSVLYYNNALHLSSKTKESARIAIVDITGKIVMNDSFTLQPGNNVYRLDKISLPTGLYLVKVSTNSLEYDIIKITTQ</sequence>
<organism evidence="4 5">
    <name type="scientific">Pseudofulvibacter geojedonensis</name>
    <dbReference type="NCBI Taxonomy" id="1123758"/>
    <lineage>
        <taxon>Bacteria</taxon>
        <taxon>Pseudomonadati</taxon>
        <taxon>Bacteroidota</taxon>
        <taxon>Flavobacteriia</taxon>
        <taxon>Flavobacteriales</taxon>
        <taxon>Flavobacteriaceae</taxon>
        <taxon>Pseudofulvibacter</taxon>
    </lineage>
</organism>
<accession>A0ABW3I4R5</accession>
<feature type="signal peptide" evidence="2">
    <location>
        <begin position="1"/>
        <end position="22"/>
    </location>
</feature>
<name>A0ABW3I4R5_9FLAO</name>
<evidence type="ECO:0000313" key="5">
    <source>
        <dbReference type="Proteomes" id="UP001596997"/>
    </source>
</evidence>
<evidence type="ECO:0000259" key="3">
    <source>
        <dbReference type="Pfam" id="PF21959"/>
    </source>
</evidence>
<dbReference type="Proteomes" id="UP001596997">
    <property type="component" value="Unassembled WGS sequence"/>
</dbReference>
<evidence type="ECO:0000256" key="1">
    <source>
        <dbReference type="ARBA" id="ARBA00022729"/>
    </source>
</evidence>
<dbReference type="NCBIfam" id="TIGR04183">
    <property type="entry name" value="Por_Secre_tail"/>
    <property type="match status" value="1"/>
</dbReference>
<dbReference type="EMBL" id="JBHTJM010000010">
    <property type="protein sequence ID" value="MFD0964836.1"/>
    <property type="molecule type" value="Genomic_DNA"/>
</dbReference>
<dbReference type="Pfam" id="PF21959">
    <property type="entry name" value="DUF6923"/>
    <property type="match status" value="1"/>
</dbReference>
<evidence type="ECO:0000256" key="2">
    <source>
        <dbReference type="SAM" id="SignalP"/>
    </source>
</evidence>
<keyword evidence="5" id="KW-1185">Reference proteome</keyword>
<dbReference type="InterPro" id="IPR015943">
    <property type="entry name" value="WD40/YVTN_repeat-like_dom_sf"/>
</dbReference>
<dbReference type="InterPro" id="IPR026444">
    <property type="entry name" value="Secre_tail"/>
</dbReference>
<comment type="caution">
    <text evidence="4">The sequence shown here is derived from an EMBL/GenBank/DDBJ whole genome shotgun (WGS) entry which is preliminary data.</text>
</comment>
<dbReference type="Gene3D" id="2.130.10.10">
    <property type="entry name" value="YVTN repeat-like/Quinoprotein amine dehydrogenase"/>
    <property type="match status" value="1"/>
</dbReference>
<evidence type="ECO:0000313" key="4">
    <source>
        <dbReference type="EMBL" id="MFD0964836.1"/>
    </source>
</evidence>
<dbReference type="InterPro" id="IPR054215">
    <property type="entry name" value="DUF6923"/>
</dbReference>
<reference evidence="5" key="1">
    <citation type="journal article" date="2019" name="Int. J. Syst. Evol. Microbiol.">
        <title>The Global Catalogue of Microorganisms (GCM) 10K type strain sequencing project: providing services to taxonomists for standard genome sequencing and annotation.</title>
        <authorList>
            <consortium name="The Broad Institute Genomics Platform"/>
            <consortium name="The Broad Institute Genome Sequencing Center for Infectious Disease"/>
            <person name="Wu L."/>
            <person name="Ma J."/>
        </authorList>
    </citation>
    <scope>NUCLEOTIDE SEQUENCE [LARGE SCALE GENOMIC DNA]</scope>
    <source>
        <strain evidence="5">CCUG 62114</strain>
    </source>
</reference>
<dbReference type="RefSeq" id="WP_377716382.1">
    <property type="nucleotide sequence ID" value="NZ_JBHTJM010000010.1"/>
</dbReference>
<feature type="chain" id="PRO_5047069205" evidence="2">
    <location>
        <begin position="23"/>
        <end position="855"/>
    </location>
</feature>
<feature type="domain" description="DUF6923" evidence="3">
    <location>
        <begin position="47"/>
        <end position="260"/>
    </location>
</feature>
<protein>
    <submittedName>
        <fullName evidence="4">DUF6923 family protein</fullName>
    </submittedName>
</protein>